<dbReference type="PROSITE" id="PS00973">
    <property type="entry name" value="USP_2"/>
    <property type="match status" value="1"/>
</dbReference>
<dbReference type="GO" id="GO:0005829">
    <property type="term" value="C:cytosol"/>
    <property type="evidence" value="ECO:0007669"/>
    <property type="project" value="TreeGrafter"/>
</dbReference>
<evidence type="ECO:0000259" key="2">
    <source>
        <dbReference type="PROSITE" id="PS50235"/>
    </source>
</evidence>
<gene>
    <name evidence="3" type="ORF">D915_010723</name>
</gene>
<keyword evidence="3" id="KW-0378">Hydrolase</keyword>
<dbReference type="InterPro" id="IPR018200">
    <property type="entry name" value="USP_CS"/>
</dbReference>
<dbReference type="Pfam" id="PF00443">
    <property type="entry name" value="UCH"/>
    <property type="match status" value="1"/>
</dbReference>
<dbReference type="PROSITE" id="PS50235">
    <property type="entry name" value="USP_3"/>
    <property type="match status" value="1"/>
</dbReference>
<dbReference type="AlphaFoldDB" id="A0A4E0QU18"/>
<organism evidence="3 4">
    <name type="scientific">Fasciola hepatica</name>
    <name type="common">Liver fluke</name>
    <dbReference type="NCBI Taxonomy" id="6192"/>
    <lineage>
        <taxon>Eukaryota</taxon>
        <taxon>Metazoa</taxon>
        <taxon>Spiralia</taxon>
        <taxon>Lophotrochozoa</taxon>
        <taxon>Platyhelminthes</taxon>
        <taxon>Trematoda</taxon>
        <taxon>Digenea</taxon>
        <taxon>Plagiorchiida</taxon>
        <taxon>Echinostomata</taxon>
        <taxon>Echinostomatoidea</taxon>
        <taxon>Fasciolidae</taxon>
        <taxon>Fasciola</taxon>
    </lineage>
</organism>
<dbReference type="InterPro" id="IPR050164">
    <property type="entry name" value="Peptidase_C19"/>
</dbReference>
<evidence type="ECO:0000313" key="4">
    <source>
        <dbReference type="Proteomes" id="UP000230066"/>
    </source>
</evidence>
<dbReference type="Gene3D" id="3.90.70.10">
    <property type="entry name" value="Cysteine proteinases"/>
    <property type="match status" value="2"/>
</dbReference>
<evidence type="ECO:0000313" key="3">
    <source>
        <dbReference type="EMBL" id="THD18199.1"/>
    </source>
</evidence>
<protein>
    <submittedName>
        <fullName evidence="3">Ubiquitin carboxyl-terminal hydrolase 47</fullName>
    </submittedName>
</protein>
<name>A0A4E0QU18_FASHE</name>
<dbReference type="PANTHER" id="PTHR24006">
    <property type="entry name" value="UBIQUITIN CARBOXYL-TERMINAL HYDROLASE"/>
    <property type="match status" value="1"/>
</dbReference>
<accession>A0A4E0QU18</accession>
<feature type="domain" description="USP" evidence="2">
    <location>
        <begin position="1"/>
        <end position="562"/>
    </location>
</feature>
<reference evidence="3" key="1">
    <citation type="submission" date="2019-03" db="EMBL/GenBank/DDBJ databases">
        <title>Improved annotation for the trematode Fasciola hepatica.</title>
        <authorList>
            <person name="Choi Y.-J."/>
            <person name="Martin J."/>
            <person name="Mitreva M."/>
        </authorList>
    </citation>
    <scope>NUCLEOTIDE SEQUENCE [LARGE SCALE GENOMIC DNA]</scope>
</reference>
<dbReference type="EMBL" id="JXXN02015660">
    <property type="protein sequence ID" value="THD18199.1"/>
    <property type="molecule type" value="Genomic_DNA"/>
</dbReference>
<dbReference type="GO" id="GO:0005634">
    <property type="term" value="C:nucleus"/>
    <property type="evidence" value="ECO:0007669"/>
    <property type="project" value="TreeGrafter"/>
</dbReference>
<feature type="compositionally biased region" description="Polar residues" evidence="1">
    <location>
        <begin position="416"/>
        <end position="425"/>
    </location>
</feature>
<proteinExistence type="predicted"/>
<dbReference type="InterPro" id="IPR001394">
    <property type="entry name" value="Peptidase_C19_UCH"/>
</dbReference>
<feature type="compositionally biased region" description="Polar residues" evidence="1">
    <location>
        <begin position="331"/>
        <end position="348"/>
    </location>
</feature>
<dbReference type="Proteomes" id="UP000230066">
    <property type="component" value="Unassembled WGS sequence"/>
</dbReference>
<dbReference type="InterPro" id="IPR028889">
    <property type="entry name" value="USP"/>
</dbReference>
<comment type="caution">
    <text evidence="3">The sequence shown here is derived from an EMBL/GenBank/DDBJ whole genome shotgun (WGS) entry which is preliminary data.</text>
</comment>
<dbReference type="InterPro" id="IPR038765">
    <property type="entry name" value="Papain-like_cys_pep_sf"/>
</dbReference>
<dbReference type="GO" id="GO:0016579">
    <property type="term" value="P:protein deubiquitination"/>
    <property type="evidence" value="ECO:0007669"/>
    <property type="project" value="InterPro"/>
</dbReference>
<sequence length="614" mass="68860">MNSGMTCYMNSLLQSLFMTPEFRNALFQWKFEGPPEEAETSIPYQLQRLFVQLCVTSHTAVNTLGLTTSFGWQATEVFQQQDIHELCRVMFDALEKKMGLNTTASPVPRRDSQGDYVVVDHVDNTQRHFINRLYQGQRSDRVRCCVCQSMSNKRATFLDIQVPLRPFGLDVSSYSSLDEAFRAMLKPERLDGSNQYYCSHCGKKQDAMLDCVYERMPYLLSLQLMRFTFDPRTGDRIKLNDRVSFPLEDWDISEFVVLPTDSPSHLEDHDASRTDCGAEGDHELFDDDEAVVCNLNEDGRVYCRPGLNGILSASNTTEPVEDEDVDLGTDSGANSGLDSPFGASSSLSPPHPMDGSASDSQHEVMDQEDGVPDQQPTLTVDQASQLRLSSFTRSMTDPLDTDDDDNDDGFGTGDTQSACSSLHDQNHDQQQFVDGPIHSTQPATLLGTATKTTGVVSGIMLDRTPTKTTMDEIQPATNVAHPASKPTSKLVYKLFSIVVHSGSISGGHYFAFIRSFADNQWYQFNDRHVTRANYADLLNTFGAKQPSYLSRASAYYLMYRRVDPLNNEHFLHEDEFPPHIAQMAKQIREQEAEEEAKRLRAMSLCKVSTSTPFS</sequence>
<dbReference type="GO" id="GO:0004843">
    <property type="term" value="F:cysteine-type deubiquitinase activity"/>
    <property type="evidence" value="ECO:0007669"/>
    <property type="project" value="InterPro"/>
</dbReference>
<feature type="compositionally biased region" description="Acidic residues" evidence="1">
    <location>
        <begin position="399"/>
        <end position="408"/>
    </location>
</feature>
<dbReference type="PANTHER" id="PTHR24006:SF702">
    <property type="entry name" value="UBIQUITIN CARBOXYL-TERMINAL HYDROLASE 47"/>
    <property type="match status" value="1"/>
</dbReference>
<dbReference type="SUPFAM" id="SSF54001">
    <property type="entry name" value="Cysteine proteinases"/>
    <property type="match status" value="1"/>
</dbReference>
<feature type="region of interest" description="Disordered" evidence="1">
    <location>
        <begin position="391"/>
        <end position="425"/>
    </location>
</feature>
<feature type="region of interest" description="Disordered" evidence="1">
    <location>
        <begin position="311"/>
        <end position="376"/>
    </location>
</feature>
<keyword evidence="4" id="KW-1185">Reference proteome</keyword>
<evidence type="ECO:0000256" key="1">
    <source>
        <dbReference type="SAM" id="MobiDB-lite"/>
    </source>
</evidence>